<evidence type="ECO:0000259" key="5">
    <source>
        <dbReference type="PROSITE" id="PS50930"/>
    </source>
</evidence>
<dbReference type="EMBL" id="MPRJ01000033">
    <property type="protein sequence ID" value="OOZ36575.1"/>
    <property type="molecule type" value="Genomic_DNA"/>
</dbReference>
<comment type="caution">
    <text evidence="6">The sequence shown here is derived from an EMBL/GenBank/DDBJ whole genome shotgun (WGS) entry which is preliminary data.</text>
</comment>
<dbReference type="SUPFAM" id="SSF52172">
    <property type="entry name" value="CheY-like"/>
    <property type="match status" value="1"/>
</dbReference>
<name>A0A1T2KUP8_9GAMM</name>
<dbReference type="PROSITE" id="PS50110">
    <property type="entry name" value="RESPONSE_REGULATORY"/>
    <property type="match status" value="1"/>
</dbReference>
<evidence type="ECO:0000256" key="1">
    <source>
        <dbReference type="ARBA" id="ARBA00023012"/>
    </source>
</evidence>
<evidence type="ECO:0000313" key="7">
    <source>
        <dbReference type="Proteomes" id="UP000190896"/>
    </source>
</evidence>
<dbReference type="Gene3D" id="3.40.50.2300">
    <property type="match status" value="1"/>
</dbReference>
<dbReference type="InterPro" id="IPR001789">
    <property type="entry name" value="Sig_transdc_resp-reg_receiver"/>
</dbReference>
<organism evidence="6 7">
    <name type="scientific">Solemya velesiana gill symbiont</name>
    <dbReference type="NCBI Taxonomy" id="1918948"/>
    <lineage>
        <taxon>Bacteria</taxon>
        <taxon>Pseudomonadati</taxon>
        <taxon>Pseudomonadota</taxon>
        <taxon>Gammaproteobacteria</taxon>
        <taxon>sulfur-oxidizing symbionts</taxon>
    </lineage>
</organism>
<dbReference type="GO" id="GO:0005829">
    <property type="term" value="C:cytosol"/>
    <property type="evidence" value="ECO:0007669"/>
    <property type="project" value="TreeGrafter"/>
</dbReference>
<dbReference type="PANTHER" id="PTHR48111:SF3">
    <property type="entry name" value="TRANSCRIPTIONAL REGULATORY PROTEIN BTSR"/>
    <property type="match status" value="1"/>
</dbReference>
<dbReference type="GO" id="GO:0006355">
    <property type="term" value="P:regulation of DNA-templated transcription"/>
    <property type="evidence" value="ECO:0007669"/>
    <property type="project" value="TreeGrafter"/>
</dbReference>
<gene>
    <name evidence="6" type="ORF">BOW51_06405</name>
</gene>
<dbReference type="Pfam" id="PF04397">
    <property type="entry name" value="LytTR"/>
    <property type="match status" value="1"/>
</dbReference>
<evidence type="ECO:0000256" key="3">
    <source>
        <dbReference type="PROSITE-ProRule" id="PRU00169"/>
    </source>
</evidence>
<proteinExistence type="predicted"/>
<dbReference type="RefSeq" id="WP_078486901.1">
    <property type="nucleotide sequence ID" value="NZ_MPRJ01000033.1"/>
</dbReference>
<accession>A0A1T2KUP8</accession>
<dbReference type="AlphaFoldDB" id="A0A1T2KUP8"/>
<keyword evidence="2 6" id="KW-0238">DNA-binding</keyword>
<keyword evidence="7" id="KW-1185">Reference proteome</keyword>
<dbReference type="SMART" id="SM00850">
    <property type="entry name" value="LytTR"/>
    <property type="match status" value="1"/>
</dbReference>
<dbReference type="PROSITE" id="PS50930">
    <property type="entry name" value="HTH_LYTTR"/>
    <property type="match status" value="1"/>
</dbReference>
<dbReference type="SMART" id="SM00448">
    <property type="entry name" value="REC"/>
    <property type="match status" value="1"/>
</dbReference>
<dbReference type="InterPro" id="IPR007492">
    <property type="entry name" value="LytTR_DNA-bd_dom"/>
</dbReference>
<dbReference type="InterPro" id="IPR011006">
    <property type="entry name" value="CheY-like_superfamily"/>
</dbReference>
<evidence type="ECO:0000313" key="6">
    <source>
        <dbReference type="EMBL" id="OOZ36575.1"/>
    </source>
</evidence>
<feature type="domain" description="HTH LytTR-type" evidence="5">
    <location>
        <begin position="138"/>
        <end position="242"/>
    </location>
</feature>
<dbReference type="Gene3D" id="2.40.50.1020">
    <property type="entry name" value="LytTr DNA-binding domain"/>
    <property type="match status" value="1"/>
</dbReference>
<dbReference type="GO" id="GO:0000976">
    <property type="term" value="F:transcription cis-regulatory region binding"/>
    <property type="evidence" value="ECO:0007669"/>
    <property type="project" value="TreeGrafter"/>
</dbReference>
<feature type="domain" description="Response regulatory" evidence="4">
    <location>
        <begin position="2"/>
        <end position="117"/>
    </location>
</feature>
<dbReference type="GO" id="GO:0000156">
    <property type="term" value="F:phosphorelay response regulator activity"/>
    <property type="evidence" value="ECO:0007669"/>
    <property type="project" value="TreeGrafter"/>
</dbReference>
<feature type="modified residue" description="4-aspartylphosphate" evidence="3">
    <location>
        <position position="54"/>
    </location>
</feature>
<dbReference type="OrthoDB" id="236568at2"/>
<dbReference type="InterPro" id="IPR039420">
    <property type="entry name" value="WalR-like"/>
</dbReference>
<evidence type="ECO:0000256" key="2">
    <source>
        <dbReference type="ARBA" id="ARBA00023125"/>
    </source>
</evidence>
<protein>
    <submittedName>
        <fullName evidence="6">DNA-binding response regulator</fullName>
    </submittedName>
</protein>
<dbReference type="Pfam" id="PF00072">
    <property type="entry name" value="Response_reg"/>
    <property type="match status" value="1"/>
</dbReference>
<keyword evidence="3" id="KW-0597">Phosphoprotein</keyword>
<evidence type="ECO:0000259" key="4">
    <source>
        <dbReference type="PROSITE" id="PS50110"/>
    </source>
</evidence>
<dbReference type="Proteomes" id="UP000190896">
    <property type="component" value="Unassembled WGS sequence"/>
</dbReference>
<reference evidence="6 7" key="1">
    <citation type="submission" date="2016-11" db="EMBL/GenBank/DDBJ databases">
        <title>Mixed transmission modes and dynamic genome evolution in an obligate animal-bacterial symbiosis.</title>
        <authorList>
            <person name="Russell S.L."/>
            <person name="Corbett-Detig R.B."/>
            <person name="Cavanaugh C.M."/>
        </authorList>
    </citation>
    <scope>NUCLEOTIDE SEQUENCE [LARGE SCALE GENOMIC DNA]</scope>
    <source>
        <strain evidence="6">Se-Cadez</strain>
    </source>
</reference>
<keyword evidence="1" id="KW-0902">Two-component regulatory system</keyword>
<dbReference type="GO" id="GO:0032993">
    <property type="term" value="C:protein-DNA complex"/>
    <property type="evidence" value="ECO:0007669"/>
    <property type="project" value="TreeGrafter"/>
</dbReference>
<sequence>MKILVVDDETPARERLCHLVGELGEPYQVIGEAANGEEALACCREQDVELLLLDIRMLGKDGLSVAAELARWETPPAVIFTTAYEEHALDAFEKNAVDYLLKPIRRQRLAVALQRAATLTRAQVQAIEALRHPVAEAINVSYRGGLLRIPLDDIIYFKAEQKYVTVRHIGGEALVEDSLKALEERFGSRFLRVRRNALIACDRLIGLVKMADSHALASLDGTDEQLEISRRHLPEVRRWLKRNGS</sequence>
<dbReference type="PANTHER" id="PTHR48111">
    <property type="entry name" value="REGULATOR OF RPOS"/>
    <property type="match status" value="1"/>
</dbReference>